<feature type="region of interest" description="Disordered" evidence="4">
    <location>
        <begin position="44"/>
        <end position="79"/>
    </location>
</feature>
<evidence type="ECO:0000313" key="6">
    <source>
        <dbReference type="EMBL" id="CAC5384976.1"/>
    </source>
</evidence>
<keyword evidence="2" id="KW-0964">Secreted</keyword>
<dbReference type="PANTHER" id="PTHR22923:SF102">
    <property type="entry name" value="CEREBELLIN 13-RELATED"/>
    <property type="match status" value="1"/>
</dbReference>
<sequence>MKPENVCPVCVACAVLHNIALTKNEPLDDVCDVHDHQDQPVQVLPFKGEQDASDKGSYYNQEEYASESDTTNSDSSLHFKEKNNLNSSVSFLKLTSPFEQSFEVEDNAAAAAAAATNDDDDDDDDESDKEMNISWEVNSNIENISDSDISSDDQEDASVTGRAFIQLEILQKKINQAAVCSTCKTGELNVIDTSENNKSGLCLKLALTCNECNSNTVFNTDGKGNFEYSKIHNVNRLSVLAMRMMGKSRNALLKFCSILDLPSPVNYGPYKKHTETWKEIATEIIEENMSEAAEEIQQLKRKSDGSWAHVGYSSRFGFVSVISVDTGKVLDYVTLSNECKLCKKWEREGKTHIRDFLQWFVEHETDCTLNHDGSAKTMEAQGAVILFRRSVEKHSLQYTTYVGDGDSSAYGNVVDSRPYGPNIIIAKEDCVGHIQGRMGKHLRRLVDQYKADSLLEDEIKKVEELVSLYTKQNNTFHEKFNRVELELESLKADLNVPLGKSIQVQTMNTNAKWNAQDKVIRENRAQPSTSSVGFSATMTEHNQNMNLQDTVKFQNLVTNDGNGFDHISGIFRAPVRGLYFFSVVILSHAGEDMETEIVKNGDGFSELILEIQPPGTQDDSRQFCSLIQEIKYGYGY</sequence>
<keyword evidence="3" id="KW-0732">Signal</keyword>
<accession>A0A6J8BMW9</accession>
<dbReference type="InterPro" id="IPR001073">
    <property type="entry name" value="C1q_dom"/>
</dbReference>
<feature type="compositionally biased region" description="Polar residues" evidence="4">
    <location>
        <begin position="67"/>
        <end position="76"/>
    </location>
</feature>
<proteinExistence type="predicted"/>
<dbReference type="PROSITE" id="PS50871">
    <property type="entry name" value="C1Q"/>
    <property type="match status" value="1"/>
</dbReference>
<evidence type="ECO:0000256" key="2">
    <source>
        <dbReference type="ARBA" id="ARBA00022525"/>
    </source>
</evidence>
<protein>
    <recommendedName>
        <fullName evidence="5">C1q domain-containing protein</fullName>
    </recommendedName>
</protein>
<evidence type="ECO:0000313" key="7">
    <source>
        <dbReference type="Proteomes" id="UP000507470"/>
    </source>
</evidence>
<dbReference type="Proteomes" id="UP000507470">
    <property type="component" value="Unassembled WGS sequence"/>
</dbReference>
<organism evidence="6 7">
    <name type="scientific">Mytilus coruscus</name>
    <name type="common">Sea mussel</name>
    <dbReference type="NCBI Taxonomy" id="42192"/>
    <lineage>
        <taxon>Eukaryota</taxon>
        <taxon>Metazoa</taxon>
        <taxon>Spiralia</taxon>
        <taxon>Lophotrochozoa</taxon>
        <taxon>Mollusca</taxon>
        <taxon>Bivalvia</taxon>
        <taxon>Autobranchia</taxon>
        <taxon>Pteriomorphia</taxon>
        <taxon>Mytilida</taxon>
        <taxon>Mytiloidea</taxon>
        <taxon>Mytilidae</taxon>
        <taxon>Mytilinae</taxon>
        <taxon>Mytilus</taxon>
    </lineage>
</organism>
<dbReference type="InterPro" id="IPR049012">
    <property type="entry name" value="Mutator_transp_dom"/>
</dbReference>
<evidence type="ECO:0000256" key="3">
    <source>
        <dbReference type="ARBA" id="ARBA00022729"/>
    </source>
</evidence>
<feature type="compositionally biased region" description="Acidic residues" evidence="4">
    <location>
        <begin position="117"/>
        <end position="128"/>
    </location>
</feature>
<feature type="domain" description="C1q" evidence="5">
    <location>
        <begin position="527"/>
        <end position="636"/>
    </location>
</feature>
<dbReference type="OrthoDB" id="6277804at2759"/>
<evidence type="ECO:0000256" key="4">
    <source>
        <dbReference type="SAM" id="MobiDB-lite"/>
    </source>
</evidence>
<dbReference type="Pfam" id="PF20700">
    <property type="entry name" value="Mutator"/>
    <property type="match status" value="1"/>
</dbReference>
<evidence type="ECO:0000256" key="1">
    <source>
        <dbReference type="ARBA" id="ARBA00004613"/>
    </source>
</evidence>
<feature type="region of interest" description="Disordered" evidence="4">
    <location>
        <begin position="109"/>
        <end position="129"/>
    </location>
</feature>
<gene>
    <name evidence="6" type="ORF">MCOR_20565</name>
</gene>
<dbReference type="GO" id="GO:0005576">
    <property type="term" value="C:extracellular region"/>
    <property type="evidence" value="ECO:0007669"/>
    <property type="project" value="UniProtKB-SubCell"/>
</dbReference>
<dbReference type="InterPro" id="IPR050822">
    <property type="entry name" value="Cerebellin_Synaptic_Org"/>
</dbReference>
<dbReference type="PANTHER" id="PTHR22923">
    <property type="entry name" value="CEREBELLIN-RELATED"/>
    <property type="match status" value="1"/>
</dbReference>
<dbReference type="Gene3D" id="2.60.120.40">
    <property type="match status" value="1"/>
</dbReference>
<dbReference type="Pfam" id="PF00386">
    <property type="entry name" value="C1q"/>
    <property type="match status" value="1"/>
</dbReference>
<name>A0A6J8BMW9_MYTCO</name>
<reference evidence="6 7" key="1">
    <citation type="submission" date="2020-06" db="EMBL/GenBank/DDBJ databases">
        <authorList>
            <person name="Li R."/>
            <person name="Bekaert M."/>
        </authorList>
    </citation>
    <scope>NUCLEOTIDE SEQUENCE [LARGE SCALE GENOMIC DNA]</scope>
    <source>
        <strain evidence="7">wild</strain>
    </source>
</reference>
<keyword evidence="7" id="KW-1185">Reference proteome</keyword>
<dbReference type="InterPro" id="IPR008983">
    <property type="entry name" value="Tumour_necrosis_fac-like_dom"/>
</dbReference>
<dbReference type="SUPFAM" id="SSF49842">
    <property type="entry name" value="TNF-like"/>
    <property type="match status" value="1"/>
</dbReference>
<dbReference type="AlphaFoldDB" id="A0A6J8BMW9"/>
<dbReference type="EMBL" id="CACVKT020003673">
    <property type="protein sequence ID" value="CAC5384976.1"/>
    <property type="molecule type" value="Genomic_DNA"/>
</dbReference>
<evidence type="ECO:0000259" key="5">
    <source>
        <dbReference type="PROSITE" id="PS50871"/>
    </source>
</evidence>
<comment type="subcellular location">
    <subcellularLocation>
        <location evidence="1">Secreted</location>
    </subcellularLocation>
</comment>